<comment type="caution">
    <text evidence="1">The sequence shown here is derived from an EMBL/GenBank/DDBJ whole genome shotgun (WGS) entry which is preliminary data.</text>
</comment>
<dbReference type="OrthoDB" id="9794834at2"/>
<dbReference type="RefSeq" id="WP_124543253.1">
    <property type="nucleotide sequence ID" value="NZ_QUSW01000009.1"/>
</dbReference>
<reference evidence="1 2" key="2">
    <citation type="submission" date="2018-12" db="EMBL/GenBank/DDBJ databases">
        <title>Rhizobacter gummiphilus sp. nov., a rubber-degrading bacterium isolated from the soil of a botanical garden in Japan.</title>
        <authorList>
            <person name="Shunsuke S.S."/>
        </authorList>
    </citation>
    <scope>NUCLEOTIDE SEQUENCE [LARGE SCALE GENOMIC DNA]</scope>
    <source>
        <strain evidence="1 2">S-16</strain>
    </source>
</reference>
<evidence type="ECO:0008006" key="3">
    <source>
        <dbReference type="Google" id="ProtNLM"/>
    </source>
</evidence>
<dbReference type="EMBL" id="QUSW01000009">
    <property type="protein sequence ID" value="RQP21840.1"/>
    <property type="molecule type" value="Genomic_DNA"/>
</dbReference>
<evidence type="ECO:0000313" key="2">
    <source>
        <dbReference type="Proteomes" id="UP000267464"/>
    </source>
</evidence>
<proteinExistence type="predicted"/>
<evidence type="ECO:0000313" key="1">
    <source>
        <dbReference type="EMBL" id="RQP21840.1"/>
    </source>
</evidence>
<reference evidence="1 2" key="1">
    <citation type="submission" date="2018-08" db="EMBL/GenBank/DDBJ databases">
        <authorList>
            <person name="Khan S.A."/>
            <person name="Jeon C.O."/>
            <person name="Chun B.H."/>
            <person name="Jeong S.E."/>
        </authorList>
    </citation>
    <scope>NUCLEOTIDE SEQUENCE [LARGE SCALE GENOMIC DNA]</scope>
    <source>
        <strain evidence="1 2">S-16</strain>
    </source>
</reference>
<protein>
    <recommendedName>
        <fullName evidence="3">IrrE N-terminal-like domain-containing protein</fullName>
    </recommendedName>
</protein>
<accession>A0A3N7HIG4</accession>
<gene>
    <name evidence="1" type="ORF">DZC73_25715</name>
</gene>
<organism evidence="1 2">
    <name type="scientific">Piscinibacter terrae</name>
    <dbReference type="NCBI Taxonomy" id="2496871"/>
    <lineage>
        <taxon>Bacteria</taxon>
        <taxon>Pseudomonadati</taxon>
        <taxon>Pseudomonadota</taxon>
        <taxon>Betaproteobacteria</taxon>
        <taxon>Burkholderiales</taxon>
        <taxon>Sphaerotilaceae</taxon>
        <taxon>Piscinibacter</taxon>
    </lineage>
</organism>
<name>A0A3N7HIG4_9BURK</name>
<dbReference type="AlphaFoldDB" id="A0A3N7HIG4"/>
<dbReference type="Proteomes" id="UP000267464">
    <property type="component" value="Unassembled WGS sequence"/>
</dbReference>
<keyword evidence="2" id="KW-1185">Reference proteome</keyword>
<sequence length="331" mass="35835">MSSFKELGLTAAQVRSLIPSWWVDEVAQSEDGLLELQILLARRFNVSLGSLQERDPSPKFQATAPRFKTVHPDGSSQLAVAAGIGNGLAHLLSAAAEGRPILQPLSPQSLRAQLMKDGGAATLDRLVGWSWKQGIPIVHVTGWPSGLRRPDAMCMRVDQRPIVMVVRKETAPAKLAYLVAHELGHIMCGHLAAGTNAVLVDETLPVDAQKSFFDDDEKEADAYAIEVLGGAELDAAAKRLLGRPYSELSLAAEVLSSLKDKPLDAGQVILAWGRLTQEWKTANAALKYLQTMQAAPRVINDVARDEIDFDVLSTDGMDHLLKLTAMELPPA</sequence>